<keyword evidence="5" id="KW-1185">Reference proteome</keyword>
<feature type="region of interest" description="Disordered" evidence="4">
    <location>
        <begin position="68"/>
        <end position="147"/>
    </location>
</feature>
<dbReference type="GeneID" id="110782630"/>
<evidence type="ECO:0000256" key="4">
    <source>
        <dbReference type="SAM" id="MobiDB-lite"/>
    </source>
</evidence>
<dbReference type="Gene3D" id="1.25.40.10">
    <property type="entry name" value="Tetratricopeptide repeat domain"/>
    <property type="match status" value="2"/>
</dbReference>
<organism evidence="5 6">
    <name type="scientific">Spinacia oleracea</name>
    <name type="common">Spinach</name>
    <dbReference type="NCBI Taxonomy" id="3562"/>
    <lineage>
        <taxon>Eukaryota</taxon>
        <taxon>Viridiplantae</taxon>
        <taxon>Streptophyta</taxon>
        <taxon>Embryophyta</taxon>
        <taxon>Tracheophyta</taxon>
        <taxon>Spermatophyta</taxon>
        <taxon>Magnoliopsida</taxon>
        <taxon>eudicotyledons</taxon>
        <taxon>Gunneridae</taxon>
        <taxon>Pentapetalae</taxon>
        <taxon>Caryophyllales</taxon>
        <taxon>Chenopodiaceae</taxon>
        <taxon>Chenopodioideae</taxon>
        <taxon>Anserineae</taxon>
        <taxon>Spinacia</taxon>
    </lineage>
</organism>
<gene>
    <name evidence="6 7" type="primary">LOC110782630</name>
</gene>
<evidence type="ECO:0000256" key="1">
    <source>
        <dbReference type="ARBA" id="ARBA00007626"/>
    </source>
</evidence>
<dbReference type="RefSeq" id="XP_056699290.1">
    <property type="nucleotide sequence ID" value="XM_056843312.1"/>
</dbReference>
<dbReference type="PANTHER" id="PTHR47941">
    <property type="entry name" value="PENTATRICOPEPTIDE REPEAT-CONTAINING PROTEIN 3, MITOCHONDRIAL"/>
    <property type="match status" value="1"/>
</dbReference>
<evidence type="ECO:0000256" key="3">
    <source>
        <dbReference type="PROSITE-ProRule" id="PRU00708"/>
    </source>
</evidence>
<reference evidence="6 7" key="2">
    <citation type="submission" date="2025-05" db="UniProtKB">
        <authorList>
            <consortium name="RefSeq"/>
        </authorList>
    </citation>
    <scope>IDENTIFICATION</scope>
    <source>
        <tissue evidence="6 7">Leaf</tissue>
    </source>
</reference>
<sequence>MRYLRGKFFNSLSNFSHPHDANNSILPILLRFQLFSSTNGYSLNGQLRNFCSFGYSGRRNNDDDAKFSGENGGNFNASQENFRSPEGRRQEMPQFNGKIDLPDRNHTRVGRNSGFRNPFGVDGSEPKFDSSDEGSEGFVGLSGDQEGMKNLQPSVNKLLNKRAGGEEVGGKKDIDFLEKFKLGGVSKKEEKSDEAEAAAASVKLPFQEESMEAHENADYIFKKMKQTGLIPNAVAMLDGLCKDGLVHEAMKLFGLMREKGSMPEVVVYTAVVEGFCQVQKYDDAKRVFRKMQDNGIVPNAFSYTVFIRGLLNGKRMDDAVDFCVKMVENGHSPNVMTFTWLVHEFCEKKGVEEARNFISTLKRMGFLLDENAVRIYLDKNGPTPSMAWEAIFGPKKRA</sequence>
<dbReference type="PROSITE" id="PS51375">
    <property type="entry name" value="PPR"/>
    <property type="match status" value="3"/>
</dbReference>
<evidence type="ECO:0000313" key="7">
    <source>
        <dbReference type="RefSeq" id="XP_056699291.1"/>
    </source>
</evidence>
<protein>
    <submittedName>
        <fullName evidence="6 7">Pentatricopeptide repeat-containing protein At4g38150</fullName>
    </submittedName>
</protein>
<evidence type="ECO:0000313" key="6">
    <source>
        <dbReference type="RefSeq" id="XP_056699290.1"/>
    </source>
</evidence>
<evidence type="ECO:0000313" key="5">
    <source>
        <dbReference type="Proteomes" id="UP000813463"/>
    </source>
</evidence>
<keyword evidence="2" id="KW-0677">Repeat</keyword>
<feature type="compositionally biased region" description="Polar residues" evidence="4">
    <location>
        <begin position="73"/>
        <end position="82"/>
    </location>
</feature>
<feature type="repeat" description="PPR" evidence="3">
    <location>
        <begin position="299"/>
        <end position="333"/>
    </location>
</feature>
<feature type="repeat" description="PPR" evidence="3">
    <location>
        <begin position="229"/>
        <end position="263"/>
    </location>
</feature>
<dbReference type="InterPro" id="IPR002885">
    <property type="entry name" value="PPR_rpt"/>
</dbReference>
<feature type="repeat" description="PPR" evidence="3">
    <location>
        <begin position="264"/>
        <end position="298"/>
    </location>
</feature>
<dbReference type="Pfam" id="PF01535">
    <property type="entry name" value="PPR"/>
    <property type="match status" value="1"/>
</dbReference>
<comment type="similarity">
    <text evidence="1">Belongs to the PPR family. P subfamily.</text>
</comment>
<proteinExistence type="inferred from homology"/>
<dbReference type="Proteomes" id="UP000813463">
    <property type="component" value="Chromosome 4"/>
</dbReference>
<name>A0ABM3RUS8_SPIOL</name>
<dbReference type="Pfam" id="PF13041">
    <property type="entry name" value="PPR_2"/>
    <property type="match status" value="1"/>
</dbReference>
<accession>A0ABM3RUS8</accession>
<dbReference type="RefSeq" id="XP_056699291.1">
    <property type="nucleotide sequence ID" value="XM_056843313.1"/>
</dbReference>
<reference evidence="5" key="1">
    <citation type="journal article" date="2021" name="Nat. Commun.">
        <title>Genomic analyses provide insights into spinach domestication and the genetic basis of agronomic traits.</title>
        <authorList>
            <person name="Cai X."/>
            <person name="Sun X."/>
            <person name="Xu C."/>
            <person name="Sun H."/>
            <person name="Wang X."/>
            <person name="Ge C."/>
            <person name="Zhang Z."/>
            <person name="Wang Q."/>
            <person name="Fei Z."/>
            <person name="Jiao C."/>
            <person name="Wang Q."/>
        </authorList>
    </citation>
    <scope>NUCLEOTIDE SEQUENCE [LARGE SCALE GENOMIC DNA]</scope>
    <source>
        <strain evidence="5">cv. Varoflay</strain>
    </source>
</reference>
<dbReference type="NCBIfam" id="TIGR00756">
    <property type="entry name" value="PPR"/>
    <property type="match status" value="3"/>
</dbReference>
<evidence type="ECO:0000256" key="2">
    <source>
        <dbReference type="ARBA" id="ARBA00022737"/>
    </source>
</evidence>
<dbReference type="InterPro" id="IPR011990">
    <property type="entry name" value="TPR-like_helical_dom_sf"/>
</dbReference>